<dbReference type="EMBL" id="FR695877">
    <property type="protein sequence ID" value="CBX31454.1"/>
    <property type="molecule type" value="Genomic_DNA"/>
</dbReference>
<gene>
    <name evidence="2" type="ORF">N47_E49660</name>
</gene>
<organism evidence="2">
    <name type="scientific">uncultured Desulfobacterium sp</name>
    <dbReference type="NCBI Taxonomy" id="201089"/>
    <lineage>
        <taxon>Bacteria</taxon>
        <taxon>Pseudomonadati</taxon>
        <taxon>Thermodesulfobacteriota</taxon>
        <taxon>Desulfobacteria</taxon>
        <taxon>Desulfobacterales</taxon>
        <taxon>Desulfobacteriaceae</taxon>
        <taxon>Desulfobacterium</taxon>
        <taxon>environmental samples</taxon>
    </lineage>
</organism>
<evidence type="ECO:0000313" key="2">
    <source>
        <dbReference type="EMBL" id="CBX31454.1"/>
    </source>
</evidence>
<reference evidence="2" key="1">
    <citation type="journal article" date="2011" name="Environ. Microbiol.">
        <title>Genomic insights into the metabolic potential of the polycyclic aromatic hydrocarbon degrading sulfate-reducing Deltaproteobacterium N47.</title>
        <authorList>
            <person name="Bergmann F."/>
            <person name="Selesi D."/>
            <person name="Weinmaier T."/>
            <person name="Tischler P."/>
            <person name="Rattei T."/>
            <person name="Meckenstock R.U."/>
        </authorList>
    </citation>
    <scope>NUCLEOTIDE SEQUENCE</scope>
</reference>
<feature type="domain" description="DUF1902" evidence="1">
    <location>
        <begin position="6"/>
        <end position="70"/>
    </location>
</feature>
<protein>
    <recommendedName>
        <fullName evidence="1">DUF1902 domain-containing protein</fullName>
    </recommendedName>
</protein>
<dbReference type="Pfam" id="PF08972">
    <property type="entry name" value="DUF1902"/>
    <property type="match status" value="1"/>
</dbReference>
<dbReference type="InterPro" id="IPR015066">
    <property type="entry name" value="DUF1902"/>
</dbReference>
<dbReference type="AlphaFoldDB" id="E1YJK0"/>
<dbReference type="Gene3D" id="3.30.2390.10">
    <property type="entry name" value="TTHA1013-like"/>
    <property type="match status" value="1"/>
</dbReference>
<proteinExistence type="predicted"/>
<evidence type="ECO:0000259" key="1">
    <source>
        <dbReference type="Pfam" id="PF08972"/>
    </source>
</evidence>
<dbReference type="SUPFAM" id="SSF143100">
    <property type="entry name" value="TTHA1013/TTHA0281-like"/>
    <property type="match status" value="1"/>
</dbReference>
<dbReference type="InterPro" id="IPR035069">
    <property type="entry name" value="TTHA1013/TTHA0281-like"/>
</dbReference>
<accession>E1YJK0</accession>
<sequence length="81" mass="9103">MVQKPLFVRAEWDEEARVWVATSDDVPGLATEEDNLEALIEKLKTLIPELLDANGIVRGYEVPFEILTRRFETAQMAGISG</sequence>
<name>E1YJK0_9BACT</name>